<dbReference type="Pfam" id="PF25596">
    <property type="entry name" value="CPSase_L_D1"/>
    <property type="match status" value="2"/>
</dbReference>
<evidence type="ECO:0000256" key="16">
    <source>
        <dbReference type="PROSITE-ProRule" id="PRU00409"/>
    </source>
</evidence>
<dbReference type="InterPro" id="IPR005480">
    <property type="entry name" value="CPSase_lsu_oligo"/>
</dbReference>
<feature type="domain" description="MGS-like" evidence="18">
    <location>
        <begin position="974"/>
        <end position="1088"/>
    </location>
</feature>
<dbReference type="InterPro" id="IPR005483">
    <property type="entry name" value="CPSase_dom"/>
</dbReference>
<dbReference type="NCBIfam" id="TIGR01369">
    <property type="entry name" value="CPSaseII_lrg"/>
    <property type="match status" value="1"/>
</dbReference>
<proteinExistence type="inferred from homology"/>
<evidence type="ECO:0000256" key="14">
    <source>
        <dbReference type="ARBA" id="ARBA00047359"/>
    </source>
</evidence>
<dbReference type="SUPFAM" id="SSF52440">
    <property type="entry name" value="PreATP-grasp domain"/>
    <property type="match status" value="2"/>
</dbReference>
<evidence type="ECO:0000256" key="6">
    <source>
        <dbReference type="ARBA" id="ARBA00022605"/>
    </source>
</evidence>
<evidence type="ECO:0000256" key="8">
    <source>
        <dbReference type="ARBA" id="ARBA00022737"/>
    </source>
</evidence>
<keyword evidence="20" id="KW-1185">Reference proteome</keyword>
<dbReference type="InterPro" id="IPR011761">
    <property type="entry name" value="ATP-grasp"/>
</dbReference>
<dbReference type="AlphaFoldDB" id="A0A2N0ZGC7"/>
<sequence length="1088" mass="121590">MNYLYNFLKILVAYLNKGGGKSLKFSKPKKILVIGSGPIVIGQAAEFDYSGTQACQALKEEGYHVILANSNPATIMTDSVIADEVYMEPLNVEYIKKIINKEKPDALLPTLGGQTALNIAYELDKEGFLQETDVTLLGVSAESIKRGEDRFLFKQLMLEINEPVPDSKTVHSITEGRNVAEIFGFPLIVRPAYTLGGTGGGLCNNLSELEEIAANGLSLSPINQCLIERSIAGFKEIEMEVMRDKYGQSVIVCNMENLDPVGIHTGDSIVVSPCQTLTDKEYQMLRNSALKIIDHLNIIGGCNIQFALNPLNNQYYIIEVNPRVSRSSALASKATGYPIAKIAAMLAVGKGLHEIKNPITENTFACYEPVLDYVVVKIPVFPSEKFGIKPDLLGTQMKATGEIMAIGRTFEEAFLKGVRSVSKKYEDYWLGIGDFSLKDIFNRLKYPDNLRVFLIGEAIRRGITTEKIYEVTKINEYYLNKIKKIIDLEISLKKGQLTKEYLLKAKKIGLSDYQIAKIGNLDEDKILSMRLLHNIKPVYKMVDTCAGEFESYTPYYYSTYEQYNDSSPSKRKKIIIIGSGSIQVGQGIEFDYATVHSIKSVKDCGYESIIINNNPETVSTDFSISNKLYFEPLTLEDIMNIIELEKPIGVIVQFGGQLAINLAKRLNERGVNVLGTSVESIECGENRGKLANLLYELDILHPKGYTVFNLNEAYEAVNKIGYPVIVRPSYVIGGSDMIIIENIDEFKGYIHQYNFTIGNPLHIDEYVKGIELELDAVCDGKNVIVPGILEHIECSGVHSGDSISIYPPKNLGENVQKEILAITEKISRKLEIRGLVNIQAVYSNQRLYIIEINLRSSRTLPFISKIRGVNMADLATKCQLGYALDSLVYEGDSINDTNNYLKVPVFSFSKMTSIDPMLGPEMKSTGEVIGYDSDFDTAILKAFLASGANLNFNKNKFALLLIDDMNHKVQEIVEMLSLKNIPVILSKSIYDYFKTIEKTNKKIITSDYNEATDVFQLMDNKEISLVINTRMSKLDAEIRKKAVNCDIPLFTNLDTFKMFMNAVITLDAIESEQISVSSFYKDEHIISI</sequence>
<feature type="domain" description="ATP-grasp" evidence="17">
    <location>
        <begin position="691"/>
        <end position="880"/>
    </location>
</feature>
<dbReference type="InterPro" id="IPR058047">
    <property type="entry name" value="CPSase_preATP-grasp"/>
</dbReference>
<keyword evidence="13" id="KW-0464">Manganese</keyword>
<dbReference type="PROSITE" id="PS00867">
    <property type="entry name" value="CPSASE_2"/>
    <property type="match status" value="2"/>
</dbReference>
<comment type="catalytic activity">
    <reaction evidence="14">
        <text>hydrogencarbonate + NH4(+) + 2 ATP = carbamoyl phosphate + 2 ADP + phosphate + 2 H(+)</text>
        <dbReference type="Rhea" id="RHEA:18029"/>
        <dbReference type="ChEBI" id="CHEBI:15378"/>
        <dbReference type="ChEBI" id="CHEBI:17544"/>
        <dbReference type="ChEBI" id="CHEBI:28938"/>
        <dbReference type="ChEBI" id="CHEBI:30616"/>
        <dbReference type="ChEBI" id="CHEBI:43474"/>
        <dbReference type="ChEBI" id="CHEBI:58228"/>
        <dbReference type="ChEBI" id="CHEBI:456216"/>
        <dbReference type="EC" id="6.3.4.16"/>
    </reaction>
</comment>
<dbReference type="Proteomes" id="UP000233343">
    <property type="component" value="Unassembled WGS sequence"/>
</dbReference>
<keyword evidence="6" id="KW-0028">Amino-acid biosynthesis</keyword>
<dbReference type="NCBIfam" id="NF009455">
    <property type="entry name" value="PRK12815.1"/>
    <property type="match status" value="1"/>
</dbReference>
<dbReference type="FunFam" id="3.30.470.20:FF:000001">
    <property type="entry name" value="Carbamoyl-phosphate synthase large chain"/>
    <property type="match status" value="1"/>
</dbReference>
<dbReference type="PROSITE" id="PS00866">
    <property type="entry name" value="CPSASE_1"/>
    <property type="match status" value="1"/>
</dbReference>
<name>A0A2N0ZGC7_9BACI</name>
<dbReference type="FunFam" id="3.40.50.20:FF:000001">
    <property type="entry name" value="Carbamoyl-phosphate synthase large chain"/>
    <property type="match status" value="2"/>
</dbReference>
<dbReference type="InterPro" id="IPR016185">
    <property type="entry name" value="PreATP-grasp_dom_sf"/>
</dbReference>
<evidence type="ECO:0000313" key="20">
    <source>
        <dbReference type="Proteomes" id="UP000233343"/>
    </source>
</evidence>
<keyword evidence="4" id="KW-0055">Arginine biosynthesis</keyword>
<comment type="caution">
    <text evidence="19">The sequence shown here is derived from an EMBL/GenBank/DDBJ whole genome shotgun (WGS) entry which is preliminary data.</text>
</comment>
<evidence type="ECO:0000256" key="7">
    <source>
        <dbReference type="ARBA" id="ARBA00022723"/>
    </source>
</evidence>
<evidence type="ECO:0000256" key="4">
    <source>
        <dbReference type="ARBA" id="ARBA00022571"/>
    </source>
</evidence>
<gene>
    <name evidence="19" type="ORF">CWS20_13350</name>
</gene>
<dbReference type="InterPro" id="IPR036897">
    <property type="entry name" value="CarbamoylP_synth_lsu_oligo_sf"/>
</dbReference>
<dbReference type="InterPro" id="IPR006275">
    <property type="entry name" value="CPSase_lsu"/>
</dbReference>
<dbReference type="FunFam" id="3.30.470.20:FF:000026">
    <property type="entry name" value="Carbamoyl-phosphate synthase large chain"/>
    <property type="match status" value="1"/>
</dbReference>
<evidence type="ECO:0000256" key="3">
    <source>
        <dbReference type="ARBA" id="ARBA00009799"/>
    </source>
</evidence>
<evidence type="ECO:0000256" key="11">
    <source>
        <dbReference type="ARBA" id="ARBA00022842"/>
    </source>
</evidence>
<dbReference type="PRINTS" id="PR00098">
    <property type="entry name" value="CPSASE"/>
</dbReference>
<keyword evidence="5" id="KW-0436">Ligase</keyword>
<dbReference type="Gene3D" id="3.30.1490.20">
    <property type="entry name" value="ATP-grasp fold, A domain"/>
    <property type="match status" value="1"/>
</dbReference>
<keyword evidence="11" id="KW-0460">Magnesium</keyword>
<dbReference type="PROSITE" id="PS50975">
    <property type="entry name" value="ATP_GRASP"/>
    <property type="match status" value="2"/>
</dbReference>
<dbReference type="GO" id="GO:0046872">
    <property type="term" value="F:metal ion binding"/>
    <property type="evidence" value="ECO:0007669"/>
    <property type="project" value="UniProtKB-KW"/>
</dbReference>
<dbReference type="SUPFAM" id="SSF48108">
    <property type="entry name" value="Carbamoyl phosphate synthetase, large subunit connection domain"/>
    <property type="match status" value="1"/>
</dbReference>
<dbReference type="PANTHER" id="PTHR11405">
    <property type="entry name" value="CARBAMOYLTRANSFERASE FAMILY MEMBER"/>
    <property type="match status" value="1"/>
</dbReference>
<keyword evidence="8" id="KW-0677">Repeat</keyword>
<keyword evidence="7" id="KW-0479">Metal-binding</keyword>
<feature type="domain" description="ATP-grasp" evidence="17">
    <location>
        <begin position="154"/>
        <end position="348"/>
    </location>
</feature>
<dbReference type="SMART" id="SM01096">
    <property type="entry name" value="CPSase_L_D3"/>
    <property type="match status" value="1"/>
</dbReference>
<comment type="cofactor">
    <cofactor evidence="1">
        <name>Mn(2+)</name>
        <dbReference type="ChEBI" id="CHEBI:29035"/>
    </cofactor>
</comment>
<evidence type="ECO:0000256" key="1">
    <source>
        <dbReference type="ARBA" id="ARBA00001936"/>
    </source>
</evidence>
<keyword evidence="10 16" id="KW-0067">ATP-binding</keyword>
<dbReference type="PANTHER" id="PTHR11405:SF53">
    <property type="entry name" value="CARBAMOYL-PHOSPHATE SYNTHASE [AMMONIA], MITOCHONDRIAL"/>
    <property type="match status" value="1"/>
</dbReference>
<evidence type="ECO:0000256" key="5">
    <source>
        <dbReference type="ARBA" id="ARBA00022598"/>
    </source>
</evidence>
<evidence type="ECO:0000313" key="19">
    <source>
        <dbReference type="EMBL" id="PKG28565.1"/>
    </source>
</evidence>
<dbReference type="GO" id="GO:0006221">
    <property type="term" value="P:pyrimidine nucleotide biosynthetic process"/>
    <property type="evidence" value="ECO:0007669"/>
    <property type="project" value="UniProtKB-KW"/>
</dbReference>
<dbReference type="FunFam" id="1.10.1030.10:FF:000002">
    <property type="entry name" value="Carbamoyl-phosphate synthase large chain"/>
    <property type="match status" value="1"/>
</dbReference>
<dbReference type="PROSITE" id="PS51855">
    <property type="entry name" value="MGS"/>
    <property type="match status" value="1"/>
</dbReference>
<keyword evidence="12" id="KW-0665">Pyrimidine biosynthesis</keyword>
<evidence type="ECO:0000259" key="17">
    <source>
        <dbReference type="PROSITE" id="PS50975"/>
    </source>
</evidence>
<dbReference type="InterPro" id="IPR013815">
    <property type="entry name" value="ATP_grasp_subdomain_1"/>
</dbReference>
<evidence type="ECO:0000256" key="12">
    <source>
        <dbReference type="ARBA" id="ARBA00022975"/>
    </source>
</evidence>
<dbReference type="Gene3D" id="1.10.1030.10">
    <property type="entry name" value="Carbamoyl-phosphate synthetase, large subunit oligomerisation domain"/>
    <property type="match status" value="1"/>
</dbReference>
<dbReference type="InterPro" id="IPR036914">
    <property type="entry name" value="MGS-like_dom_sf"/>
</dbReference>
<dbReference type="GO" id="GO:0006541">
    <property type="term" value="P:glutamine metabolic process"/>
    <property type="evidence" value="ECO:0007669"/>
    <property type="project" value="TreeGrafter"/>
</dbReference>
<dbReference type="GO" id="GO:0005524">
    <property type="term" value="F:ATP binding"/>
    <property type="evidence" value="ECO:0007669"/>
    <property type="project" value="UniProtKB-UniRule"/>
</dbReference>
<evidence type="ECO:0000256" key="9">
    <source>
        <dbReference type="ARBA" id="ARBA00022741"/>
    </source>
</evidence>
<accession>A0A2N0ZGC7</accession>
<keyword evidence="9 16" id="KW-0547">Nucleotide-binding</keyword>
<dbReference type="SUPFAM" id="SSF56059">
    <property type="entry name" value="Glutathione synthetase ATP-binding domain-like"/>
    <property type="match status" value="2"/>
</dbReference>
<dbReference type="NCBIfam" id="NF003671">
    <property type="entry name" value="PRK05294.1"/>
    <property type="match status" value="1"/>
</dbReference>
<dbReference type="Pfam" id="PF02786">
    <property type="entry name" value="CPSase_L_D2"/>
    <property type="match status" value="2"/>
</dbReference>
<comment type="pathway">
    <text evidence="2">Amino-acid biosynthesis; L-arginine biosynthesis; carbamoyl phosphate from bicarbonate: step 1/1.</text>
</comment>
<protein>
    <submittedName>
        <fullName evidence="19">Carbamoyl-phosphate synthase (Glutamine-hydrolyzing) large subunit</fullName>
    </submittedName>
</protein>
<comment type="similarity">
    <text evidence="3">Belongs to the CarB family.</text>
</comment>
<dbReference type="InterPro" id="IPR005479">
    <property type="entry name" value="CPAse_ATP-bd"/>
</dbReference>
<evidence type="ECO:0000256" key="2">
    <source>
        <dbReference type="ARBA" id="ARBA00005077"/>
    </source>
</evidence>
<dbReference type="Gene3D" id="3.40.50.20">
    <property type="match status" value="2"/>
</dbReference>
<comment type="catalytic activity">
    <reaction evidence="15">
        <text>hydrogencarbonate + L-glutamine + 2 ATP + H2O = carbamoyl phosphate + L-glutamate + 2 ADP + phosphate + 2 H(+)</text>
        <dbReference type="Rhea" id="RHEA:18633"/>
        <dbReference type="ChEBI" id="CHEBI:15377"/>
        <dbReference type="ChEBI" id="CHEBI:15378"/>
        <dbReference type="ChEBI" id="CHEBI:17544"/>
        <dbReference type="ChEBI" id="CHEBI:29985"/>
        <dbReference type="ChEBI" id="CHEBI:30616"/>
        <dbReference type="ChEBI" id="CHEBI:43474"/>
        <dbReference type="ChEBI" id="CHEBI:58228"/>
        <dbReference type="ChEBI" id="CHEBI:58359"/>
        <dbReference type="ChEBI" id="CHEBI:456216"/>
        <dbReference type="EC" id="6.3.5.5"/>
    </reaction>
</comment>
<evidence type="ECO:0000256" key="15">
    <source>
        <dbReference type="ARBA" id="ARBA00048816"/>
    </source>
</evidence>
<dbReference type="Gene3D" id="3.40.50.1380">
    <property type="entry name" value="Methylglyoxal synthase-like domain"/>
    <property type="match status" value="1"/>
</dbReference>
<evidence type="ECO:0000256" key="10">
    <source>
        <dbReference type="ARBA" id="ARBA00022840"/>
    </source>
</evidence>
<dbReference type="GO" id="GO:0004088">
    <property type="term" value="F:carbamoyl-phosphate synthase (glutamine-hydrolyzing) activity"/>
    <property type="evidence" value="ECO:0007669"/>
    <property type="project" value="UniProtKB-EC"/>
</dbReference>
<dbReference type="GO" id="GO:0006526">
    <property type="term" value="P:L-arginine biosynthetic process"/>
    <property type="evidence" value="ECO:0007669"/>
    <property type="project" value="UniProtKB-KW"/>
</dbReference>
<evidence type="ECO:0000259" key="18">
    <source>
        <dbReference type="PROSITE" id="PS51855"/>
    </source>
</evidence>
<dbReference type="GO" id="GO:0004087">
    <property type="term" value="F:carbamoyl-phosphate synthase (ammonia) activity"/>
    <property type="evidence" value="ECO:0007669"/>
    <property type="project" value="UniProtKB-EC"/>
</dbReference>
<dbReference type="InterPro" id="IPR011607">
    <property type="entry name" value="MGS-like_dom"/>
</dbReference>
<dbReference type="Pfam" id="PF02787">
    <property type="entry name" value="CPSase_L_D3"/>
    <property type="match status" value="1"/>
</dbReference>
<reference evidence="19 20" key="1">
    <citation type="journal article" date="2010" name="Int. J. Syst. Evol. Microbiol.">
        <title>Bacillus horneckiae sp. nov., isolated from a spacecraft-assembly clean room.</title>
        <authorList>
            <person name="Vaishampayan P."/>
            <person name="Probst A."/>
            <person name="Krishnamurthi S."/>
            <person name="Ghosh S."/>
            <person name="Osman S."/>
            <person name="McDowall A."/>
            <person name="Ruckmani A."/>
            <person name="Mayilraj S."/>
            <person name="Venkateswaran K."/>
        </authorList>
    </citation>
    <scope>NUCLEOTIDE SEQUENCE [LARGE SCALE GENOMIC DNA]</scope>
    <source>
        <strain evidence="20">1PO1SC</strain>
    </source>
</reference>
<dbReference type="Gene3D" id="3.30.470.20">
    <property type="entry name" value="ATP-grasp fold, B domain"/>
    <property type="match status" value="2"/>
</dbReference>
<dbReference type="SUPFAM" id="SSF52335">
    <property type="entry name" value="Methylglyoxal synthase-like"/>
    <property type="match status" value="1"/>
</dbReference>
<dbReference type="GO" id="GO:0005737">
    <property type="term" value="C:cytoplasm"/>
    <property type="evidence" value="ECO:0007669"/>
    <property type="project" value="TreeGrafter"/>
</dbReference>
<dbReference type="EMBL" id="PISD01000028">
    <property type="protein sequence ID" value="PKG28565.1"/>
    <property type="molecule type" value="Genomic_DNA"/>
</dbReference>
<organism evidence="19 20">
    <name type="scientific">Cytobacillus horneckiae</name>
    <dbReference type="NCBI Taxonomy" id="549687"/>
    <lineage>
        <taxon>Bacteria</taxon>
        <taxon>Bacillati</taxon>
        <taxon>Bacillota</taxon>
        <taxon>Bacilli</taxon>
        <taxon>Bacillales</taxon>
        <taxon>Bacillaceae</taxon>
        <taxon>Cytobacillus</taxon>
    </lineage>
</organism>
<evidence type="ECO:0000256" key="13">
    <source>
        <dbReference type="ARBA" id="ARBA00023211"/>
    </source>
</evidence>